<dbReference type="InterPro" id="IPR037294">
    <property type="entry name" value="ABC_BtuC-like"/>
</dbReference>
<comment type="similarity">
    <text evidence="2">Belongs to the binding-protein-dependent transport system permease family. FecCD subfamily.</text>
</comment>
<dbReference type="GO" id="GO:0033214">
    <property type="term" value="P:siderophore-iron import into cell"/>
    <property type="evidence" value="ECO:0007669"/>
    <property type="project" value="TreeGrafter"/>
</dbReference>
<feature type="transmembrane region" description="Helical" evidence="8">
    <location>
        <begin position="151"/>
        <end position="172"/>
    </location>
</feature>
<dbReference type="AlphaFoldDB" id="A0A7V3YI80"/>
<proteinExistence type="inferred from homology"/>
<evidence type="ECO:0000256" key="4">
    <source>
        <dbReference type="ARBA" id="ARBA00022475"/>
    </source>
</evidence>
<evidence type="ECO:0000256" key="2">
    <source>
        <dbReference type="ARBA" id="ARBA00007935"/>
    </source>
</evidence>
<comment type="subcellular location">
    <subcellularLocation>
        <location evidence="1">Cell membrane</location>
        <topology evidence="1">Multi-pass membrane protein</topology>
    </subcellularLocation>
</comment>
<dbReference type="CDD" id="cd06550">
    <property type="entry name" value="TM_ABC_iron-siderophores_like"/>
    <property type="match status" value="1"/>
</dbReference>
<dbReference type="GO" id="GO:0022857">
    <property type="term" value="F:transmembrane transporter activity"/>
    <property type="evidence" value="ECO:0007669"/>
    <property type="project" value="InterPro"/>
</dbReference>
<keyword evidence="5 8" id="KW-0812">Transmembrane</keyword>
<accession>A0A7V3YI80</accession>
<evidence type="ECO:0000256" key="1">
    <source>
        <dbReference type="ARBA" id="ARBA00004651"/>
    </source>
</evidence>
<name>A0A7V3YI80_9BACT</name>
<evidence type="ECO:0000256" key="6">
    <source>
        <dbReference type="ARBA" id="ARBA00022989"/>
    </source>
</evidence>
<feature type="transmembrane region" description="Helical" evidence="8">
    <location>
        <begin position="62"/>
        <end position="82"/>
    </location>
</feature>
<dbReference type="EMBL" id="DTFV01000132">
    <property type="protein sequence ID" value="HGI31490.1"/>
    <property type="molecule type" value="Genomic_DNA"/>
</dbReference>
<evidence type="ECO:0000256" key="3">
    <source>
        <dbReference type="ARBA" id="ARBA00022448"/>
    </source>
</evidence>
<comment type="caution">
    <text evidence="9">The sequence shown here is derived from an EMBL/GenBank/DDBJ whole genome shotgun (WGS) entry which is preliminary data.</text>
</comment>
<sequence>MKRRKRFRKSLLLFGFIALCGVSLFFAQGVGQGRYALSDSLALFHPAGLPLSERTILFAIRLPRVVLALLVGGGLALSGTVLQGLFQNPLVDPYILGVSSGAAFGAVVAILTRVYFGLFTVPLFAFLSALGTAILVFRLARVGRRIPLETLLLAGLAVGFFFSALITLGMFLSGENLHQVVFWTMGGFWNRGWEEVKMVLPFFAFGVPFLLSFGRELNAFLLGEKAAESLGVDVERFKRWVLSVVSLLVASCVATSGVIGFVGLVVPHILRLLGFQDHRLLLPLSLCTGGAVLLLADTLARSVIHPVELPVGVVTSLLGAPFFVYLLRQRKRGL</sequence>
<feature type="transmembrane region" description="Helical" evidence="8">
    <location>
        <begin position="121"/>
        <end position="139"/>
    </location>
</feature>
<protein>
    <submittedName>
        <fullName evidence="9">Iron ABC transporter permease</fullName>
    </submittedName>
</protein>
<organism evidence="9">
    <name type="scientific">Candidatus Caldatribacterium californiense</name>
    <dbReference type="NCBI Taxonomy" id="1454726"/>
    <lineage>
        <taxon>Bacteria</taxon>
        <taxon>Pseudomonadati</taxon>
        <taxon>Atribacterota</taxon>
        <taxon>Atribacteria</taxon>
        <taxon>Atribacterales</taxon>
        <taxon>Candidatus Caldatribacteriaceae</taxon>
        <taxon>Candidatus Caldatribacterium</taxon>
    </lineage>
</organism>
<dbReference type="GO" id="GO:0005886">
    <property type="term" value="C:plasma membrane"/>
    <property type="evidence" value="ECO:0007669"/>
    <property type="project" value="UniProtKB-SubCell"/>
</dbReference>
<evidence type="ECO:0000313" key="9">
    <source>
        <dbReference type="EMBL" id="HGI31490.1"/>
    </source>
</evidence>
<evidence type="ECO:0000256" key="5">
    <source>
        <dbReference type="ARBA" id="ARBA00022692"/>
    </source>
</evidence>
<feature type="transmembrane region" description="Helical" evidence="8">
    <location>
        <begin position="309"/>
        <end position="327"/>
    </location>
</feature>
<evidence type="ECO:0000256" key="8">
    <source>
        <dbReference type="SAM" id="Phobius"/>
    </source>
</evidence>
<keyword evidence="3" id="KW-0813">Transport</keyword>
<gene>
    <name evidence="9" type="ORF">ENV30_09350</name>
</gene>
<dbReference type="Pfam" id="PF01032">
    <property type="entry name" value="FecCD"/>
    <property type="match status" value="1"/>
</dbReference>
<dbReference type="PANTHER" id="PTHR30472:SF25">
    <property type="entry name" value="ABC TRANSPORTER PERMEASE PROTEIN MJ0876-RELATED"/>
    <property type="match status" value="1"/>
</dbReference>
<reference evidence="9" key="1">
    <citation type="journal article" date="2020" name="mSystems">
        <title>Genome- and Community-Level Interaction Insights into Carbon Utilization and Element Cycling Functions of Hydrothermarchaeota in Hydrothermal Sediment.</title>
        <authorList>
            <person name="Zhou Z."/>
            <person name="Liu Y."/>
            <person name="Xu W."/>
            <person name="Pan J."/>
            <person name="Luo Z.H."/>
            <person name="Li M."/>
        </authorList>
    </citation>
    <scope>NUCLEOTIDE SEQUENCE [LARGE SCALE GENOMIC DNA]</scope>
    <source>
        <strain evidence="9">SpSt-747</strain>
    </source>
</reference>
<dbReference type="Gene3D" id="1.10.3470.10">
    <property type="entry name" value="ABC transporter involved in vitamin B12 uptake, BtuC"/>
    <property type="match status" value="1"/>
</dbReference>
<dbReference type="InterPro" id="IPR000522">
    <property type="entry name" value="ABC_transptr_permease_BtuC"/>
</dbReference>
<keyword evidence="7 8" id="KW-0472">Membrane</keyword>
<dbReference type="FunFam" id="1.10.3470.10:FF:000001">
    <property type="entry name" value="Vitamin B12 ABC transporter permease BtuC"/>
    <property type="match status" value="1"/>
</dbReference>
<keyword evidence="6 8" id="KW-1133">Transmembrane helix</keyword>
<feature type="transmembrane region" description="Helical" evidence="8">
    <location>
        <begin position="94"/>
        <end position="115"/>
    </location>
</feature>
<keyword evidence="4" id="KW-1003">Cell membrane</keyword>
<dbReference type="PANTHER" id="PTHR30472">
    <property type="entry name" value="FERRIC ENTEROBACTIN TRANSPORT SYSTEM PERMEASE PROTEIN"/>
    <property type="match status" value="1"/>
</dbReference>
<dbReference type="SUPFAM" id="SSF81345">
    <property type="entry name" value="ABC transporter involved in vitamin B12 uptake, BtuC"/>
    <property type="match status" value="1"/>
</dbReference>
<evidence type="ECO:0000256" key="7">
    <source>
        <dbReference type="ARBA" id="ARBA00023136"/>
    </source>
</evidence>
<feature type="transmembrane region" description="Helical" evidence="8">
    <location>
        <begin position="240"/>
        <end position="268"/>
    </location>
</feature>